<dbReference type="SUPFAM" id="SSF81631">
    <property type="entry name" value="PAP/OAS1 substrate-binding domain"/>
    <property type="match status" value="1"/>
</dbReference>
<reference evidence="1 2" key="1">
    <citation type="submission" date="2024-08" db="EMBL/GenBank/DDBJ databases">
        <authorList>
            <person name="Cucini C."/>
            <person name="Frati F."/>
        </authorList>
    </citation>
    <scope>NUCLEOTIDE SEQUENCE [LARGE SCALE GENOMIC DNA]</scope>
</reference>
<organism evidence="1 2">
    <name type="scientific">Orchesella dallaii</name>
    <dbReference type="NCBI Taxonomy" id="48710"/>
    <lineage>
        <taxon>Eukaryota</taxon>
        <taxon>Metazoa</taxon>
        <taxon>Ecdysozoa</taxon>
        <taxon>Arthropoda</taxon>
        <taxon>Hexapoda</taxon>
        <taxon>Collembola</taxon>
        <taxon>Entomobryomorpha</taxon>
        <taxon>Entomobryoidea</taxon>
        <taxon>Orchesellidae</taxon>
        <taxon>Orchesellinae</taxon>
        <taxon>Orchesella</taxon>
    </lineage>
</organism>
<dbReference type="EMBL" id="CAXLJM020000135">
    <property type="protein sequence ID" value="CAL8140284.1"/>
    <property type="molecule type" value="Genomic_DNA"/>
</dbReference>
<name>A0ABP1S0Y6_9HEXA</name>
<keyword evidence="2" id="KW-1185">Reference proteome</keyword>
<dbReference type="PANTHER" id="PTHR12271">
    <property type="entry name" value="POLY A POLYMERASE CID PAP -RELATED"/>
    <property type="match status" value="1"/>
</dbReference>
<evidence type="ECO:0000313" key="2">
    <source>
        <dbReference type="Proteomes" id="UP001642540"/>
    </source>
</evidence>
<protein>
    <submittedName>
        <fullName evidence="1">Uncharacterized protein</fullName>
    </submittedName>
</protein>
<proteinExistence type="predicted"/>
<dbReference type="PANTHER" id="PTHR12271:SF40">
    <property type="entry name" value="POLY(A) RNA POLYMERASE GLD2"/>
    <property type="match status" value="1"/>
</dbReference>
<accession>A0ABP1S0Y6</accession>
<sequence>MASMATYVLKCTVCHGHDTFDPREEWLIHLLQPSHQSKARKEICLWGQPERDCALVAFSALPIASLELLQFFSKGSMDLVTNFVWFDNRPRVRIIQFGSKQKVEEILSTFDVPEIRVSNQLLHIKRAGQYHQLEWQELIPPHFEELLENPDNQESESVPLSPPEIITNAGAILHSGVQKSSTESTPNVNDANLSLGAVVKMEIMESAQFLSTQYDAVCQEIEISDEEFRTAQNFVETLQNAFAKKYPACQIVWYRNWFLKLKSNTTNELLCFVDQKGIYGKQSTDIFANFASFPYLENGRFSEMFLNIPDLKISEITDNNYKWGEYFLCEANGLIFNIAPAPHSKIPESQTCRLLAYLCSCDLRLKPLLTVIRYWAKVNEIKLADPHEISSRRAPDPAALDWLVVFFLCYRMSILPTPREIMEKSHPKLEFNYVGIGFSEDPSFAQQHSDRYNEPEQERHLLNVFNLVRGFFKFYSEELNLGMERQIVLNMKDAEIIPLKALFGEIEQFETKLSKDERHLVRNRRARGVKRMKSFQLLHPLNLSDGLSFCDKNFVTCVCPVMEITGKKLEQALDLYHSRGDEFDIKLVFKI</sequence>
<evidence type="ECO:0000313" key="1">
    <source>
        <dbReference type="EMBL" id="CAL8140284.1"/>
    </source>
</evidence>
<gene>
    <name evidence="1" type="ORF">ODALV1_LOCUS28224</name>
</gene>
<dbReference type="Proteomes" id="UP001642540">
    <property type="component" value="Unassembled WGS sequence"/>
</dbReference>
<dbReference type="Gene3D" id="1.10.1410.10">
    <property type="match status" value="1"/>
</dbReference>
<comment type="caution">
    <text evidence="1">The sequence shown here is derived from an EMBL/GenBank/DDBJ whole genome shotgun (WGS) entry which is preliminary data.</text>
</comment>